<evidence type="ECO:0000313" key="2">
    <source>
        <dbReference type="Proteomes" id="UP001187192"/>
    </source>
</evidence>
<protein>
    <submittedName>
        <fullName evidence="1">Uncharacterized protein</fullName>
    </submittedName>
</protein>
<accession>A0AA88JFJ4</accession>
<dbReference type="AlphaFoldDB" id="A0AA88JFJ4"/>
<gene>
    <name evidence="1" type="ORF">TIFTF001_039099</name>
</gene>
<evidence type="ECO:0000313" key="1">
    <source>
        <dbReference type="EMBL" id="GMN70056.1"/>
    </source>
</evidence>
<dbReference type="Proteomes" id="UP001187192">
    <property type="component" value="Unassembled WGS sequence"/>
</dbReference>
<keyword evidence="2" id="KW-1185">Reference proteome</keyword>
<name>A0AA88JFJ4_FICCA</name>
<comment type="caution">
    <text evidence="1">The sequence shown here is derived from an EMBL/GenBank/DDBJ whole genome shotgun (WGS) entry which is preliminary data.</text>
</comment>
<sequence length="47" mass="5294">MRLYSVGDSVLALLQASVEEIDSNVGSFSPLCEWRSKINDVERHGER</sequence>
<dbReference type="EMBL" id="BTGU01001012">
    <property type="protein sequence ID" value="GMN70056.1"/>
    <property type="molecule type" value="Genomic_DNA"/>
</dbReference>
<proteinExistence type="predicted"/>
<reference evidence="1" key="1">
    <citation type="submission" date="2023-07" db="EMBL/GenBank/DDBJ databases">
        <title>draft genome sequence of fig (Ficus carica).</title>
        <authorList>
            <person name="Takahashi T."/>
            <person name="Nishimura K."/>
        </authorList>
    </citation>
    <scope>NUCLEOTIDE SEQUENCE</scope>
</reference>
<organism evidence="1 2">
    <name type="scientific">Ficus carica</name>
    <name type="common">Common fig</name>
    <dbReference type="NCBI Taxonomy" id="3494"/>
    <lineage>
        <taxon>Eukaryota</taxon>
        <taxon>Viridiplantae</taxon>
        <taxon>Streptophyta</taxon>
        <taxon>Embryophyta</taxon>
        <taxon>Tracheophyta</taxon>
        <taxon>Spermatophyta</taxon>
        <taxon>Magnoliopsida</taxon>
        <taxon>eudicotyledons</taxon>
        <taxon>Gunneridae</taxon>
        <taxon>Pentapetalae</taxon>
        <taxon>rosids</taxon>
        <taxon>fabids</taxon>
        <taxon>Rosales</taxon>
        <taxon>Moraceae</taxon>
        <taxon>Ficeae</taxon>
        <taxon>Ficus</taxon>
    </lineage>
</organism>